<evidence type="ECO:0000313" key="2">
    <source>
        <dbReference type="Proteomes" id="UP001055048"/>
    </source>
</evidence>
<reference evidence="1" key="1">
    <citation type="submission" date="2022-01" db="EMBL/GenBank/DDBJ databases">
        <title>Novel bile acid biosynthetic pathways are enriched in the microbiome of centenarians.</title>
        <authorList>
            <person name="Sato Y."/>
            <person name="Atarashi K."/>
            <person name="Plichta R.D."/>
            <person name="Arai Y."/>
            <person name="Sasajima S."/>
            <person name="Kearney M.S."/>
            <person name="Suda W."/>
            <person name="Takeshita K."/>
            <person name="Sasaki T."/>
            <person name="Okamoto S."/>
            <person name="Skelly N.A."/>
            <person name="Okamura Y."/>
            <person name="Vlamakis H."/>
            <person name="Li Y."/>
            <person name="Tanoue T."/>
            <person name="Takei H."/>
            <person name="Nittono H."/>
            <person name="Narushima S."/>
            <person name="Irie J."/>
            <person name="Itoh H."/>
            <person name="Moriya K."/>
            <person name="Sugiura Y."/>
            <person name="Suematsu M."/>
            <person name="Moritoki N."/>
            <person name="Shibata S."/>
            <person name="Littman R.D."/>
            <person name="Fischbach A.M."/>
            <person name="Uwamino Y."/>
            <person name="Inoue T."/>
            <person name="Honda A."/>
            <person name="Hattori M."/>
            <person name="Murai T."/>
            <person name="Xavier J.R."/>
            <person name="Hirose N."/>
            <person name="Honda K."/>
        </authorList>
    </citation>
    <scope>NUCLEOTIDE SEQUENCE</scope>
    <source>
        <strain evidence="1">CE91-St12</strain>
    </source>
</reference>
<name>A0AA37JT85_BACUN</name>
<gene>
    <name evidence="1" type="ORF">CE91St12_20570</name>
</gene>
<evidence type="ECO:0000313" key="1">
    <source>
        <dbReference type="EMBL" id="GKH13847.1"/>
    </source>
</evidence>
<dbReference type="AlphaFoldDB" id="A0AA37JT85"/>
<accession>A0AA37JT85</accession>
<dbReference type="Proteomes" id="UP001055048">
    <property type="component" value="Unassembled WGS sequence"/>
</dbReference>
<dbReference type="RefSeq" id="WP_244074562.1">
    <property type="nucleotide sequence ID" value="NZ_BQNL01000001.1"/>
</dbReference>
<protein>
    <submittedName>
        <fullName evidence="1">Uncharacterized protein</fullName>
    </submittedName>
</protein>
<organism evidence="1 2">
    <name type="scientific">Bacteroides uniformis</name>
    <dbReference type="NCBI Taxonomy" id="820"/>
    <lineage>
        <taxon>Bacteria</taxon>
        <taxon>Pseudomonadati</taxon>
        <taxon>Bacteroidota</taxon>
        <taxon>Bacteroidia</taxon>
        <taxon>Bacteroidales</taxon>
        <taxon>Bacteroidaceae</taxon>
        <taxon>Bacteroides</taxon>
    </lineage>
</organism>
<sequence>MAKQILIGIKEKNLSEVAHYLMIYFPYNEEMCSYTDVWMGELYENKYPLVSKGMWSGIVDLKTHKLLNWKPEYGDLYLQAKICDSGTYFLLDKDKKAICKIVGYVPNGLIPESDDCGDYIRLRINSDGTIENWPENPDYSDFIEGSVAVERIDTDIEEEPILDTKVEFTYSQLMAKLLRLPKFLQLEIGKALVANASEGFEEDE</sequence>
<proteinExistence type="predicted"/>
<comment type="caution">
    <text evidence="1">The sequence shown here is derived from an EMBL/GenBank/DDBJ whole genome shotgun (WGS) entry which is preliminary data.</text>
</comment>
<dbReference type="EMBL" id="BQNL01000001">
    <property type="protein sequence ID" value="GKH13847.1"/>
    <property type="molecule type" value="Genomic_DNA"/>
</dbReference>